<keyword evidence="1" id="KW-0472">Membrane</keyword>
<name>A0A934W769_9BURK</name>
<dbReference type="Proteomes" id="UP000622890">
    <property type="component" value="Unassembled WGS sequence"/>
</dbReference>
<evidence type="ECO:0000313" key="3">
    <source>
        <dbReference type="Proteomes" id="UP000622890"/>
    </source>
</evidence>
<protein>
    <submittedName>
        <fullName evidence="2">Uncharacterized protein</fullName>
    </submittedName>
</protein>
<dbReference type="EMBL" id="JAEPBG010000006">
    <property type="protein sequence ID" value="MBK4736015.1"/>
    <property type="molecule type" value="Genomic_DNA"/>
</dbReference>
<accession>A0A934W769</accession>
<keyword evidence="1" id="KW-0812">Transmembrane</keyword>
<feature type="transmembrane region" description="Helical" evidence="1">
    <location>
        <begin position="12"/>
        <end position="35"/>
    </location>
</feature>
<dbReference type="RefSeq" id="WP_200592995.1">
    <property type="nucleotide sequence ID" value="NZ_JAEPBG010000006.1"/>
</dbReference>
<keyword evidence="3" id="KW-1185">Reference proteome</keyword>
<evidence type="ECO:0000313" key="2">
    <source>
        <dbReference type="EMBL" id="MBK4736015.1"/>
    </source>
</evidence>
<evidence type="ECO:0000256" key="1">
    <source>
        <dbReference type="SAM" id="Phobius"/>
    </source>
</evidence>
<comment type="caution">
    <text evidence="2">The sequence shown here is derived from an EMBL/GenBank/DDBJ whole genome shotgun (WGS) entry which is preliminary data.</text>
</comment>
<proteinExistence type="predicted"/>
<dbReference type="AlphaFoldDB" id="A0A934W769"/>
<reference evidence="2" key="1">
    <citation type="submission" date="2021-01" db="EMBL/GenBank/DDBJ databases">
        <title>Genome sequence of strain Noviherbaspirillum sp. DKR-6.</title>
        <authorList>
            <person name="Chaudhary D.K."/>
        </authorList>
    </citation>
    <scope>NUCLEOTIDE SEQUENCE</scope>
    <source>
        <strain evidence="2">DKR-6</strain>
    </source>
</reference>
<gene>
    <name evidence="2" type="ORF">JJB74_15445</name>
</gene>
<keyword evidence="1" id="KW-1133">Transmembrane helix</keyword>
<organism evidence="2 3">
    <name type="scientific">Noviherbaspirillum pedocola</name>
    <dbReference type="NCBI Taxonomy" id="2801341"/>
    <lineage>
        <taxon>Bacteria</taxon>
        <taxon>Pseudomonadati</taxon>
        <taxon>Pseudomonadota</taxon>
        <taxon>Betaproteobacteria</taxon>
        <taxon>Burkholderiales</taxon>
        <taxon>Oxalobacteraceae</taxon>
        <taxon>Noviherbaspirillum</taxon>
    </lineage>
</organism>
<sequence>MKSQQSQNHGLMYYVAYGFLFIPITVCTAGPRLVWMAGYTLMKWLGIALYMTWKHTIWSLLRLTVSKIVIPAIKHGATGSLQAIKAFGPVSLKAASDIGSSTKQRFVRKEVVLPTPSIFQGGSVARARDFDLGALNKQF</sequence>